<accession>A0ABS9KGN5</accession>
<dbReference type="EMBL" id="JAKLWS010000024">
    <property type="protein sequence ID" value="MCG2589986.1"/>
    <property type="molecule type" value="Genomic_DNA"/>
</dbReference>
<evidence type="ECO:0000313" key="1">
    <source>
        <dbReference type="EMBL" id="MCG2589986.1"/>
    </source>
</evidence>
<organism evidence="1 2">
    <name type="scientific">Rhodohalobacter sulfatireducens</name>
    <dbReference type="NCBI Taxonomy" id="2911366"/>
    <lineage>
        <taxon>Bacteria</taxon>
        <taxon>Pseudomonadati</taxon>
        <taxon>Balneolota</taxon>
        <taxon>Balneolia</taxon>
        <taxon>Balneolales</taxon>
        <taxon>Balneolaceae</taxon>
        <taxon>Rhodohalobacter</taxon>
    </lineage>
</organism>
<dbReference type="InterPro" id="IPR037171">
    <property type="entry name" value="NagB/RpiA_transferase-like"/>
</dbReference>
<evidence type="ECO:0000313" key="2">
    <source>
        <dbReference type="Proteomes" id="UP001165366"/>
    </source>
</evidence>
<reference evidence="1" key="2">
    <citation type="submission" date="2024-05" db="EMBL/GenBank/DDBJ databases">
        <title>Rhodohalobacter halophilus gen. nov., sp. nov., a moderately halophilic member of the family Balneolaceae.</title>
        <authorList>
            <person name="Xia J."/>
        </authorList>
    </citation>
    <scope>NUCLEOTIDE SEQUENCE</scope>
    <source>
        <strain evidence="1">WB101</strain>
    </source>
</reference>
<protein>
    <recommendedName>
        <fullName evidence="3">Glucosamine-6-phosphate isomerase</fullName>
    </recommendedName>
</protein>
<dbReference type="RefSeq" id="WP_237855343.1">
    <property type="nucleotide sequence ID" value="NZ_JAKLWS010000024.1"/>
</dbReference>
<name>A0ABS9KGN5_9BACT</name>
<proteinExistence type="predicted"/>
<evidence type="ECO:0008006" key="3">
    <source>
        <dbReference type="Google" id="ProtNLM"/>
    </source>
</evidence>
<sequence>MARKQSIMAPGWWDFTTLDDQLLNDAARLTEKDLLQLSRDGFKVVFYETLEEFYLAEALEYINAWKQSSGNEPAGICGPIGPTEQLPLVARLVNELQINLENAHFWGMDEWVVDGKDVDETHPLSFKKADMKLCFNRIDPSLKMPESNLHFPKADTREFTESWDGVRCVVMQGGQGEIKHWAFNDPVKREGKYKDAPPKPEEYRKLGTRVVELHPSTITQNARTSGGGVVTGVPTSAVTVGPVETWKAEKVSIWHGGMHDNPFGMRLTTLMISKKIADSSVPMSLLSDHSNVQFNFYRPAIKSCDVEMH</sequence>
<reference evidence="1" key="1">
    <citation type="submission" date="2022-01" db="EMBL/GenBank/DDBJ databases">
        <authorList>
            <person name="Wang Y."/>
        </authorList>
    </citation>
    <scope>NUCLEOTIDE SEQUENCE</scope>
    <source>
        <strain evidence="1">WB101</strain>
    </source>
</reference>
<dbReference type="SUPFAM" id="SSF100950">
    <property type="entry name" value="NagB/RpiA/CoA transferase-like"/>
    <property type="match status" value="1"/>
</dbReference>
<dbReference type="Gene3D" id="3.40.50.1360">
    <property type="match status" value="1"/>
</dbReference>
<comment type="caution">
    <text evidence="1">The sequence shown here is derived from an EMBL/GenBank/DDBJ whole genome shotgun (WGS) entry which is preliminary data.</text>
</comment>
<dbReference type="Proteomes" id="UP001165366">
    <property type="component" value="Unassembled WGS sequence"/>
</dbReference>
<gene>
    <name evidence="1" type="ORF">L6773_15520</name>
</gene>
<keyword evidence="2" id="KW-1185">Reference proteome</keyword>